<dbReference type="RefSeq" id="WP_209813045.1">
    <property type="nucleotide sequence ID" value="NZ_JAGGKT010000040.1"/>
</dbReference>
<evidence type="ECO:0000259" key="4">
    <source>
        <dbReference type="PROSITE" id="PS50949"/>
    </source>
</evidence>
<dbReference type="SUPFAM" id="SSF48008">
    <property type="entry name" value="GntR ligand-binding domain-like"/>
    <property type="match status" value="1"/>
</dbReference>
<name>A0ABS4GXT4_9BACL</name>
<protein>
    <submittedName>
        <fullName evidence="5">DNA-binding FadR family transcriptional regulator</fullName>
    </submittedName>
</protein>
<dbReference type="SMART" id="SM00895">
    <property type="entry name" value="FCD"/>
    <property type="match status" value="1"/>
</dbReference>
<dbReference type="CDD" id="cd07377">
    <property type="entry name" value="WHTH_GntR"/>
    <property type="match status" value="1"/>
</dbReference>
<dbReference type="InterPro" id="IPR011711">
    <property type="entry name" value="GntR_C"/>
</dbReference>
<dbReference type="InterPro" id="IPR036390">
    <property type="entry name" value="WH_DNA-bd_sf"/>
</dbReference>
<evidence type="ECO:0000313" key="5">
    <source>
        <dbReference type="EMBL" id="MBP1935086.1"/>
    </source>
</evidence>
<dbReference type="GO" id="GO:0003677">
    <property type="term" value="F:DNA binding"/>
    <property type="evidence" value="ECO:0007669"/>
    <property type="project" value="UniProtKB-KW"/>
</dbReference>
<feature type="domain" description="HTH gntR-type" evidence="4">
    <location>
        <begin position="6"/>
        <end position="75"/>
    </location>
</feature>
<keyword evidence="1" id="KW-0805">Transcription regulation</keyword>
<reference evidence="5 6" key="1">
    <citation type="submission" date="2021-03" db="EMBL/GenBank/DDBJ databases">
        <title>Genomic Encyclopedia of Type Strains, Phase IV (KMG-IV): sequencing the most valuable type-strain genomes for metagenomic binning, comparative biology and taxonomic classification.</title>
        <authorList>
            <person name="Goeker M."/>
        </authorList>
    </citation>
    <scope>NUCLEOTIDE SEQUENCE [LARGE SCALE GENOMIC DNA]</scope>
    <source>
        <strain evidence="5 6">DSM 24738</strain>
    </source>
</reference>
<dbReference type="InterPro" id="IPR008920">
    <property type="entry name" value="TF_FadR/GntR_C"/>
</dbReference>
<dbReference type="PRINTS" id="PR00035">
    <property type="entry name" value="HTHGNTR"/>
</dbReference>
<accession>A0ABS4GXT4</accession>
<keyword evidence="6" id="KW-1185">Reference proteome</keyword>
<evidence type="ECO:0000256" key="2">
    <source>
        <dbReference type="ARBA" id="ARBA00023125"/>
    </source>
</evidence>
<dbReference type="Gene3D" id="1.10.10.10">
    <property type="entry name" value="Winged helix-like DNA-binding domain superfamily/Winged helix DNA-binding domain"/>
    <property type="match status" value="1"/>
</dbReference>
<dbReference type="Pfam" id="PF07729">
    <property type="entry name" value="FCD"/>
    <property type="match status" value="1"/>
</dbReference>
<dbReference type="SUPFAM" id="SSF46785">
    <property type="entry name" value="Winged helix' DNA-binding domain"/>
    <property type="match status" value="1"/>
</dbReference>
<dbReference type="SMART" id="SM00345">
    <property type="entry name" value="HTH_GNTR"/>
    <property type="match status" value="1"/>
</dbReference>
<dbReference type="PROSITE" id="PS50949">
    <property type="entry name" value="HTH_GNTR"/>
    <property type="match status" value="1"/>
</dbReference>
<dbReference type="EMBL" id="JAGGKT010000040">
    <property type="protein sequence ID" value="MBP1935086.1"/>
    <property type="molecule type" value="Genomic_DNA"/>
</dbReference>
<dbReference type="Pfam" id="PF00392">
    <property type="entry name" value="GntR"/>
    <property type="match status" value="1"/>
</dbReference>
<dbReference type="InterPro" id="IPR036388">
    <property type="entry name" value="WH-like_DNA-bd_sf"/>
</dbReference>
<keyword evidence="2 5" id="KW-0238">DNA-binding</keyword>
<evidence type="ECO:0000313" key="6">
    <source>
        <dbReference type="Proteomes" id="UP001519343"/>
    </source>
</evidence>
<evidence type="ECO:0000256" key="3">
    <source>
        <dbReference type="ARBA" id="ARBA00023163"/>
    </source>
</evidence>
<keyword evidence="3" id="KW-0804">Transcription</keyword>
<organism evidence="5 6">
    <name type="scientific">Ammoniphilus resinae</name>
    <dbReference type="NCBI Taxonomy" id="861532"/>
    <lineage>
        <taxon>Bacteria</taxon>
        <taxon>Bacillati</taxon>
        <taxon>Bacillota</taxon>
        <taxon>Bacilli</taxon>
        <taxon>Bacillales</taxon>
        <taxon>Paenibacillaceae</taxon>
        <taxon>Aneurinibacillus group</taxon>
        <taxon>Ammoniphilus</taxon>
    </lineage>
</organism>
<dbReference type="InterPro" id="IPR000524">
    <property type="entry name" value="Tscrpt_reg_HTH_GntR"/>
</dbReference>
<dbReference type="PANTHER" id="PTHR43537">
    <property type="entry name" value="TRANSCRIPTIONAL REGULATOR, GNTR FAMILY"/>
    <property type="match status" value="1"/>
</dbReference>
<sequence>MNHTKGPLSLEIAMRLQKMILTEKEYKPNDRIPDERTLALRLGVSRNSIREAIKVLVGNGVLIVKRGVGTFVADNPDFISDPFRLSLIEDYRELQIKWYEVRLMVEPEAMRLVAERITPKELEQLTLLEQECADLIRNGLDYTIADNNFHTFLAKATHNEIIERLIQGIGASVSSGIAMGKDLARRNALENHRLIVEYIKKRDGTGAYHAMRLHLLQGKEDIMNQSIRVEDEMIQ</sequence>
<dbReference type="PANTHER" id="PTHR43537:SF5">
    <property type="entry name" value="UXU OPERON TRANSCRIPTIONAL REGULATOR"/>
    <property type="match status" value="1"/>
</dbReference>
<comment type="caution">
    <text evidence="5">The sequence shown here is derived from an EMBL/GenBank/DDBJ whole genome shotgun (WGS) entry which is preliminary data.</text>
</comment>
<gene>
    <name evidence="5" type="ORF">J2Z37_005123</name>
</gene>
<evidence type="ECO:0000256" key="1">
    <source>
        <dbReference type="ARBA" id="ARBA00023015"/>
    </source>
</evidence>
<proteinExistence type="predicted"/>
<dbReference type="Gene3D" id="1.20.120.530">
    <property type="entry name" value="GntR ligand-binding domain-like"/>
    <property type="match status" value="1"/>
</dbReference>
<dbReference type="Proteomes" id="UP001519343">
    <property type="component" value="Unassembled WGS sequence"/>
</dbReference>